<dbReference type="Gene3D" id="1.10.260.40">
    <property type="entry name" value="lambda repressor-like DNA-binding domains"/>
    <property type="match status" value="1"/>
</dbReference>
<sequence>MSNRDFAAVLSRLKLITASSTDSGLSQALGVSPQTLSSWKGRNSIPYAICVDIAARSGICLDWLLLGEGPQQRTPAAGRPTQEQETQVLAQLRALSAADVQFIALMIEEKQRLRVLENKLEQLCSLLVPAVQKP</sequence>
<organism evidence="2 3">
    <name type="scientific">Pseudomonas tructae</name>
    <dbReference type="NCBI Taxonomy" id="2518644"/>
    <lineage>
        <taxon>Bacteria</taxon>
        <taxon>Pseudomonadati</taxon>
        <taxon>Pseudomonadota</taxon>
        <taxon>Gammaproteobacteria</taxon>
        <taxon>Pseudomonadales</taxon>
        <taxon>Pseudomonadaceae</taxon>
        <taxon>Pseudomonas</taxon>
    </lineage>
</organism>
<dbReference type="InterPro" id="IPR010744">
    <property type="entry name" value="Phage_CI_N"/>
</dbReference>
<dbReference type="RefSeq" id="WP_130264059.1">
    <property type="nucleotide sequence ID" value="NZ_CP035952.1"/>
</dbReference>
<dbReference type="Pfam" id="PF07022">
    <property type="entry name" value="Phage_CI_repr"/>
    <property type="match status" value="1"/>
</dbReference>
<dbReference type="EMBL" id="CP035952">
    <property type="protein sequence ID" value="QBF26183.1"/>
    <property type="molecule type" value="Genomic_DNA"/>
</dbReference>
<gene>
    <name evidence="2" type="ORF">EXN22_10935</name>
</gene>
<proteinExistence type="predicted"/>
<protein>
    <submittedName>
        <fullName evidence="2">Transcriptional regulator</fullName>
    </submittedName>
</protein>
<dbReference type="OrthoDB" id="7012374at2"/>
<name>A0A411MH44_9PSED</name>
<dbReference type="GO" id="GO:0045892">
    <property type="term" value="P:negative regulation of DNA-templated transcription"/>
    <property type="evidence" value="ECO:0007669"/>
    <property type="project" value="InterPro"/>
</dbReference>
<reference evidence="2 3" key="1">
    <citation type="submission" date="2019-02" db="EMBL/GenBank/DDBJ databases">
        <title>Complete genome sequence of Pseudomonas sp. SNU WT1 isolated from rainbow trout.</title>
        <authorList>
            <person name="Oh W.T."/>
            <person name="Park S.C."/>
        </authorList>
    </citation>
    <scope>NUCLEOTIDE SEQUENCE [LARGE SCALE GENOMIC DNA]</scope>
    <source>
        <strain evidence="2 3">SNU WT1</strain>
    </source>
</reference>
<evidence type="ECO:0000259" key="1">
    <source>
        <dbReference type="Pfam" id="PF07022"/>
    </source>
</evidence>
<dbReference type="KEGG" id="ptk:EXN22_10935"/>
<keyword evidence="3" id="KW-1185">Reference proteome</keyword>
<dbReference type="GO" id="GO:0003677">
    <property type="term" value="F:DNA binding"/>
    <property type="evidence" value="ECO:0007669"/>
    <property type="project" value="InterPro"/>
</dbReference>
<evidence type="ECO:0000313" key="3">
    <source>
        <dbReference type="Proteomes" id="UP000291130"/>
    </source>
</evidence>
<feature type="domain" description="Bacteriophage CI repressor N-terminal" evidence="1">
    <location>
        <begin position="8"/>
        <end position="71"/>
    </location>
</feature>
<evidence type="ECO:0000313" key="2">
    <source>
        <dbReference type="EMBL" id="QBF26183.1"/>
    </source>
</evidence>
<dbReference type="AlphaFoldDB" id="A0A411MH44"/>
<accession>A0A411MH44</accession>
<dbReference type="InterPro" id="IPR010982">
    <property type="entry name" value="Lambda_DNA-bd_dom_sf"/>
</dbReference>
<dbReference type="Proteomes" id="UP000291130">
    <property type="component" value="Chromosome"/>
</dbReference>